<evidence type="ECO:0000256" key="4">
    <source>
        <dbReference type="ARBA" id="ARBA00022448"/>
    </source>
</evidence>
<dbReference type="Pfam" id="PF03810">
    <property type="entry name" value="IBN_N"/>
    <property type="match status" value="1"/>
</dbReference>
<dbReference type="STRING" id="33097.A0A150H0G9"/>
<dbReference type="InterPro" id="IPR016024">
    <property type="entry name" value="ARM-type_fold"/>
</dbReference>
<evidence type="ECO:0000256" key="2">
    <source>
        <dbReference type="ARBA" id="ARBA00004496"/>
    </source>
</evidence>
<dbReference type="OrthoDB" id="3268246at2759"/>
<dbReference type="GO" id="GO:0005829">
    <property type="term" value="C:cytosol"/>
    <property type="evidence" value="ECO:0007669"/>
    <property type="project" value="TreeGrafter"/>
</dbReference>
<dbReference type="Pfam" id="PF08506">
    <property type="entry name" value="Cse1"/>
    <property type="match status" value="1"/>
</dbReference>
<comment type="subcellular location">
    <subcellularLocation>
        <location evidence="2">Cytoplasm</location>
    </subcellularLocation>
    <subcellularLocation>
        <location evidence="1">Nucleus</location>
    </subcellularLocation>
</comment>
<evidence type="ECO:0000256" key="6">
    <source>
        <dbReference type="ARBA" id="ARBA00022927"/>
    </source>
</evidence>
<keyword evidence="4" id="KW-0813">Transport</keyword>
<dbReference type="Gene3D" id="1.25.10.10">
    <property type="entry name" value="Leucine-rich Repeat Variant"/>
    <property type="match status" value="1"/>
</dbReference>
<dbReference type="PANTHER" id="PTHR10997:SF8">
    <property type="entry name" value="EXPORTIN-2"/>
    <property type="match status" value="1"/>
</dbReference>
<accession>A0A150H0G9</accession>
<evidence type="ECO:0000256" key="7">
    <source>
        <dbReference type="ARBA" id="ARBA00023242"/>
    </source>
</evidence>
<proteinExistence type="inferred from homology"/>
<keyword evidence="6" id="KW-0653">Protein transport</keyword>
<dbReference type="GO" id="GO:0005049">
    <property type="term" value="F:nuclear export signal receptor activity"/>
    <property type="evidence" value="ECO:0007669"/>
    <property type="project" value="TreeGrafter"/>
</dbReference>
<keyword evidence="5" id="KW-0963">Cytoplasm</keyword>
<sequence>MEAELQQLAVVFQQTLSPDKDAIKAAEQQLKAAAQQPGYCIKVLKLTATPVDASIRQSAAVNFKNVIKYRWVPSEADLYGGAQPLPDAEKAQIKQLLLGVTLSSPPLVAAQLSEALSIICGYDFPAKWPELLPELVAKLATDDITVVRGVLQVANNVFKRFRGQPSSNSALAQELDTCQQAFLTPLHDTHVKLAGLFPGLAAQGPAGVEPLRQLLNCMRLSFRIFYSLCSMGLSDATEAALGFWMDEMHKMLTYENPALDESDPEKEGVLDGVKTAVCQTVDLLLEIDEDTFKPHLQRFAASVWQVLMKVSHKPGQDNLAMAAIKFLNTIAKGVFSGLFAADGALQQICESVIVPNLRVRPEDEEMFEMNPTEYIRRDAEGGDSDTRRRAAADLVRSLTERFPAEVSRLFTGYITAALSDYAAAPATNWRSKDCAIYMVTALSVKGRTAAMGATSTTQLVNLVDFYSAQVLPELQNPKLNENPLLKADAIKFVTTFRSLLPKEALLAAVPRLVALLGSEYCVVHSYAAICLERLLALKEPGSGGATRFSAADLGPHLQALLERLFEGFKLPDSSENEYLMKAVMRVIGFVGPAIAPRLAAMLVEVCRNPRNPSFNHYLFESVAALIRHGTAASASSIGDYEAALFPAFELVLQQDVQEFHPYVFQVFSQLIELRPAPLPALYLQIFPPLLAPMFWERSGNVPALVRLLQAYLAKAGNEVVSGGHLVAVLGVFQKLLSSRAHDHEGFYIVNAIVESLPLPAYAQYLPSIWTLMFQRLSGSKTPKFCRFFSVFLALFICKHGPAATVEHLDKVQPGIIYMLLQQVWLPTLPSIDGVEEEKLVAVAGAKLLAELPGFGAAGPQAALWGALRKALTDKLSGGGAGAAGGQEEEEPDFEEMQGYSAAYAKLANASKVERPVLAEIADPKQYVQETLARLGA</sequence>
<dbReference type="AlphaFoldDB" id="A0A150H0G9"/>
<dbReference type="InterPro" id="IPR001494">
    <property type="entry name" value="Importin-beta_N"/>
</dbReference>
<evidence type="ECO:0000256" key="5">
    <source>
        <dbReference type="ARBA" id="ARBA00022490"/>
    </source>
</evidence>
<dbReference type="GO" id="GO:0031267">
    <property type="term" value="F:small GTPase binding"/>
    <property type="evidence" value="ECO:0007669"/>
    <property type="project" value="InterPro"/>
</dbReference>
<gene>
    <name evidence="9" type="ORF">GPECTOR_2g1073</name>
</gene>
<name>A0A150H0G9_GONPE</name>
<dbReference type="InterPro" id="IPR013713">
    <property type="entry name" value="XPO2_central"/>
</dbReference>
<dbReference type="Pfam" id="PF03378">
    <property type="entry name" value="CAS_CSE1"/>
    <property type="match status" value="1"/>
</dbReference>
<keyword evidence="10" id="KW-1185">Reference proteome</keyword>
<organism evidence="9 10">
    <name type="scientific">Gonium pectorale</name>
    <name type="common">Green alga</name>
    <dbReference type="NCBI Taxonomy" id="33097"/>
    <lineage>
        <taxon>Eukaryota</taxon>
        <taxon>Viridiplantae</taxon>
        <taxon>Chlorophyta</taxon>
        <taxon>core chlorophytes</taxon>
        <taxon>Chlorophyceae</taxon>
        <taxon>CS clade</taxon>
        <taxon>Chlamydomonadales</taxon>
        <taxon>Volvocaceae</taxon>
        <taxon>Gonium</taxon>
    </lineage>
</organism>
<dbReference type="EMBL" id="LSYV01000003">
    <property type="protein sequence ID" value="KXZ55524.1"/>
    <property type="molecule type" value="Genomic_DNA"/>
</dbReference>
<dbReference type="PROSITE" id="PS50166">
    <property type="entry name" value="IMPORTIN_B_NT"/>
    <property type="match status" value="1"/>
</dbReference>
<protein>
    <recommendedName>
        <fullName evidence="8">Importin N-terminal domain-containing protein</fullName>
    </recommendedName>
</protein>
<reference evidence="10" key="1">
    <citation type="journal article" date="2016" name="Nat. Commun.">
        <title>The Gonium pectorale genome demonstrates co-option of cell cycle regulation during the evolution of multicellularity.</title>
        <authorList>
            <person name="Hanschen E.R."/>
            <person name="Marriage T.N."/>
            <person name="Ferris P.J."/>
            <person name="Hamaji T."/>
            <person name="Toyoda A."/>
            <person name="Fujiyama A."/>
            <person name="Neme R."/>
            <person name="Noguchi H."/>
            <person name="Minakuchi Y."/>
            <person name="Suzuki M."/>
            <person name="Kawai-Toyooka H."/>
            <person name="Smith D.R."/>
            <person name="Sparks H."/>
            <person name="Anderson J."/>
            <person name="Bakaric R."/>
            <person name="Luria V."/>
            <person name="Karger A."/>
            <person name="Kirschner M.W."/>
            <person name="Durand P.M."/>
            <person name="Michod R.E."/>
            <person name="Nozaki H."/>
            <person name="Olson B.J."/>
        </authorList>
    </citation>
    <scope>NUCLEOTIDE SEQUENCE [LARGE SCALE GENOMIC DNA]</scope>
    <source>
        <strain evidence="10">NIES-2863</strain>
    </source>
</reference>
<evidence type="ECO:0000256" key="1">
    <source>
        <dbReference type="ARBA" id="ARBA00004123"/>
    </source>
</evidence>
<dbReference type="InterPro" id="IPR011989">
    <property type="entry name" value="ARM-like"/>
</dbReference>
<evidence type="ECO:0000256" key="3">
    <source>
        <dbReference type="ARBA" id="ARBA00008669"/>
    </source>
</evidence>
<evidence type="ECO:0000313" key="9">
    <source>
        <dbReference type="EMBL" id="KXZ55524.1"/>
    </source>
</evidence>
<dbReference type="InterPro" id="IPR005043">
    <property type="entry name" value="XPO2_C"/>
</dbReference>
<comment type="caution">
    <text evidence="9">The sequence shown here is derived from an EMBL/GenBank/DDBJ whole genome shotgun (WGS) entry which is preliminary data.</text>
</comment>
<dbReference type="Proteomes" id="UP000075714">
    <property type="component" value="Unassembled WGS sequence"/>
</dbReference>
<evidence type="ECO:0000259" key="8">
    <source>
        <dbReference type="PROSITE" id="PS50166"/>
    </source>
</evidence>
<comment type="similarity">
    <text evidence="3">Belongs to the XPO2/CSE1 family.</text>
</comment>
<feature type="domain" description="Importin N-terminal" evidence="8">
    <location>
        <begin position="26"/>
        <end position="103"/>
    </location>
</feature>
<dbReference type="GO" id="GO:0006606">
    <property type="term" value="P:protein import into nucleus"/>
    <property type="evidence" value="ECO:0007669"/>
    <property type="project" value="TreeGrafter"/>
</dbReference>
<dbReference type="PANTHER" id="PTHR10997">
    <property type="entry name" value="IMPORTIN-7, 8, 11"/>
    <property type="match status" value="1"/>
</dbReference>
<dbReference type="SUPFAM" id="SSF48371">
    <property type="entry name" value="ARM repeat"/>
    <property type="match status" value="1"/>
</dbReference>
<dbReference type="SMART" id="SM00913">
    <property type="entry name" value="IBN_N"/>
    <property type="match status" value="1"/>
</dbReference>
<keyword evidence="7" id="KW-0539">Nucleus</keyword>
<evidence type="ECO:0000313" key="10">
    <source>
        <dbReference type="Proteomes" id="UP000075714"/>
    </source>
</evidence>
<dbReference type="GO" id="GO:0006611">
    <property type="term" value="P:protein export from nucleus"/>
    <property type="evidence" value="ECO:0007669"/>
    <property type="project" value="TreeGrafter"/>
</dbReference>
<dbReference type="GO" id="GO:0005635">
    <property type="term" value="C:nuclear envelope"/>
    <property type="evidence" value="ECO:0007669"/>
    <property type="project" value="TreeGrafter"/>
</dbReference>